<feature type="transmembrane region" description="Helical" evidence="11">
    <location>
        <begin position="61"/>
        <end position="79"/>
    </location>
</feature>
<feature type="transmembrane region" description="Helical" evidence="11">
    <location>
        <begin position="142"/>
        <end position="164"/>
    </location>
</feature>
<gene>
    <name evidence="13" type="primary">kpsM</name>
    <name evidence="13" type="ORF">BHE75_00263</name>
</gene>
<keyword evidence="9" id="KW-0625">Polysaccharide transport</keyword>
<proteinExistence type="inferred from homology"/>
<evidence type="ECO:0000256" key="3">
    <source>
        <dbReference type="ARBA" id="ARBA00022448"/>
    </source>
</evidence>
<dbReference type="GO" id="GO:0015774">
    <property type="term" value="P:polysaccharide transport"/>
    <property type="evidence" value="ECO:0007669"/>
    <property type="project" value="UniProtKB-KW"/>
</dbReference>
<evidence type="ECO:0000256" key="2">
    <source>
        <dbReference type="ARBA" id="ARBA00007783"/>
    </source>
</evidence>
<comment type="caution">
    <text evidence="13">The sequence shown here is derived from an EMBL/GenBank/DDBJ whole genome shotgun (WGS) entry which is preliminary data.</text>
</comment>
<dbReference type="PANTHER" id="PTHR30413">
    <property type="entry name" value="INNER MEMBRANE TRANSPORT PERMEASE"/>
    <property type="match status" value="1"/>
</dbReference>
<dbReference type="InterPro" id="IPR047817">
    <property type="entry name" value="ABC2_TM_bact-type"/>
</dbReference>
<evidence type="ECO:0000256" key="4">
    <source>
        <dbReference type="ARBA" id="ARBA00022475"/>
    </source>
</evidence>
<evidence type="ECO:0000256" key="5">
    <source>
        <dbReference type="ARBA" id="ARBA00022597"/>
    </source>
</evidence>
<dbReference type="OrthoDB" id="8479094at2"/>
<keyword evidence="7" id="KW-0972">Capsule biogenesis/degradation</keyword>
<dbReference type="PROSITE" id="PS51012">
    <property type="entry name" value="ABC_TM2"/>
    <property type="match status" value="1"/>
</dbReference>
<keyword evidence="3 11" id="KW-0813">Transport</keyword>
<protein>
    <recommendedName>
        <fullName evidence="11">Transport permease protein</fullName>
    </recommendedName>
</protein>
<evidence type="ECO:0000256" key="7">
    <source>
        <dbReference type="ARBA" id="ARBA00022903"/>
    </source>
</evidence>
<keyword evidence="8 11" id="KW-1133">Transmembrane helix</keyword>
<dbReference type="GO" id="GO:0015920">
    <property type="term" value="P:lipopolysaccharide transport"/>
    <property type="evidence" value="ECO:0007669"/>
    <property type="project" value="TreeGrafter"/>
</dbReference>
<dbReference type="Pfam" id="PF01061">
    <property type="entry name" value="ABC2_membrane"/>
    <property type="match status" value="1"/>
</dbReference>
<evidence type="ECO:0000259" key="12">
    <source>
        <dbReference type="PROSITE" id="PS51012"/>
    </source>
</evidence>
<evidence type="ECO:0000256" key="9">
    <source>
        <dbReference type="ARBA" id="ARBA00023047"/>
    </source>
</evidence>
<keyword evidence="10 11" id="KW-0472">Membrane</keyword>
<comment type="subcellular location">
    <subcellularLocation>
        <location evidence="11">Cell inner membrane</location>
        <topology evidence="11">Multi-pass membrane protein</topology>
    </subcellularLocation>
    <subcellularLocation>
        <location evidence="1">Cell membrane</location>
        <topology evidence="1">Multi-pass membrane protein</topology>
    </subcellularLocation>
</comment>
<feature type="transmembrane region" description="Helical" evidence="11">
    <location>
        <begin position="229"/>
        <end position="250"/>
    </location>
</feature>
<dbReference type="EMBL" id="MIPT01000001">
    <property type="protein sequence ID" value="OHT18292.1"/>
    <property type="molecule type" value="Genomic_DNA"/>
</dbReference>
<dbReference type="Proteomes" id="UP000179467">
    <property type="component" value="Unassembled WGS sequence"/>
</dbReference>
<sequence>MASLRQGWRVQSRVVAALLIREMHTRFGRENIGFLWMMVEPLLFAGLVALIWRVMKGPEEHGVDIVTFVVSGYIPLVLFRHAVNRSVSIFVANGSLLYHRQVRIIDFIISRFLLEMIGSMMAYVFIATALYMLGFFPSPADVGMLIVGWVLYSLFTLSLCFIIAPLSEMSPVLEKFMPVTTYVMIPFSGTFTMVAWLPAQARELILWSPWVSAMEMMRHGLFGDKVQTYYVYSVPIAASMICTVIGLALCRHVRKMLVVE</sequence>
<feature type="transmembrane region" description="Helical" evidence="11">
    <location>
        <begin position="112"/>
        <end position="136"/>
    </location>
</feature>
<dbReference type="PRINTS" id="PR00164">
    <property type="entry name" value="ABC2TRNSPORT"/>
</dbReference>
<dbReference type="AlphaFoldDB" id="A0A1S1H902"/>
<evidence type="ECO:0000313" key="13">
    <source>
        <dbReference type="EMBL" id="OHT18292.1"/>
    </source>
</evidence>
<dbReference type="InterPro" id="IPR000412">
    <property type="entry name" value="ABC_2_transport"/>
</dbReference>
<dbReference type="PANTHER" id="PTHR30413:SF10">
    <property type="entry name" value="CAPSULE POLYSACCHARIDE EXPORT INNER-MEMBRANE PROTEIN CTRC"/>
    <property type="match status" value="1"/>
</dbReference>
<comment type="similarity">
    <text evidence="2 11">Belongs to the ABC-2 integral membrane protein family.</text>
</comment>
<keyword evidence="5" id="KW-0762">Sugar transport</keyword>
<name>A0A1S1H902_9SPHN</name>
<dbReference type="InterPro" id="IPR013525">
    <property type="entry name" value="ABC2_TM"/>
</dbReference>
<keyword evidence="4 11" id="KW-1003">Cell membrane</keyword>
<reference evidence="13 14" key="1">
    <citation type="submission" date="2016-09" db="EMBL/GenBank/DDBJ databases">
        <title>Metabolic pathway, cell adaptation mechanisms and a novel monoxygenase revealed through proteogenomic-transcription analysis of a Sphingomonas haloaromaticamans strain degrading the fungicide ortho-phenylphenol.</title>
        <authorList>
            <person name="Perruchon C."/>
            <person name="Papadopoulou E.S."/>
            <person name="Rousidou C."/>
            <person name="Vasileiadis S."/>
            <person name="Tanou G."/>
            <person name="Amoutzias G."/>
            <person name="Molassiotis A."/>
            <person name="Karpouzas D.G."/>
        </authorList>
    </citation>
    <scope>NUCLEOTIDE SEQUENCE [LARGE SCALE GENOMIC DNA]</scope>
    <source>
        <strain evidence="13 14">P3</strain>
    </source>
</reference>
<dbReference type="RefSeq" id="WP_070931866.1">
    <property type="nucleotide sequence ID" value="NZ_MIPT01000001.1"/>
</dbReference>
<keyword evidence="6 11" id="KW-0812">Transmembrane</keyword>
<feature type="domain" description="ABC transmembrane type-2" evidence="12">
    <location>
        <begin position="32"/>
        <end position="253"/>
    </location>
</feature>
<evidence type="ECO:0000256" key="10">
    <source>
        <dbReference type="ARBA" id="ARBA00023136"/>
    </source>
</evidence>
<organism evidence="13 14">
    <name type="scientific">Edaphosphingomonas haloaromaticamans</name>
    <dbReference type="NCBI Taxonomy" id="653954"/>
    <lineage>
        <taxon>Bacteria</taxon>
        <taxon>Pseudomonadati</taxon>
        <taxon>Pseudomonadota</taxon>
        <taxon>Alphaproteobacteria</taxon>
        <taxon>Sphingomonadales</taxon>
        <taxon>Rhizorhabdaceae</taxon>
        <taxon>Edaphosphingomonas</taxon>
    </lineage>
</organism>
<dbReference type="GO" id="GO:0043190">
    <property type="term" value="C:ATP-binding cassette (ABC) transporter complex"/>
    <property type="evidence" value="ECO:0007669"/>
    <property type="project" value="InterPro"/>
</dbReference>
<evidence type="ECO:0000256" key="1">
    <source>
        <dbReference type="ARBA" id="ARBA00004651"/>
    </source>
</evidence>
<evidence type="ECO:0000313" key="14">
    <source>
        <dbReference type="Proteomes" id="UP000179467"/>
    </source>
</evidence>
<feature type="transmembrane region" description="Helical" evidence="11">
    <location>
        <begin position="33"/>
        <end position="55"/>
    </location>
</feature>
<feature type="transmembrane region" description="Helical" evidence="11">
    <location>
        <begin position="176"/>
        <end position="199"/>
    </location>
</feature>
<dbReference type="GO" id="GO:0140359">
    <property type="term" value="F:ABC-type transporter activity"/>
    <property type="evidence" value="ECO:0007669"/>
    <property type="project" value="InterPro"/>
</dbReference>
<evidence type="ECO:0000256" key="8">
    <source>
        <dbReference type="ARBA" id="ARBA00022989"/>
    </source>
</evidence>
<accession>A0A1S1H902</accession>
<evidence type="ECO:0000256" key="6">
    <source>
        <dbReference type="ARBA" id="ARBA00022692"/>
    </source>
</evidence>
<keyword evidence="14" id="KW-1185">Reference proteome</keyword>
<evidence type="ECO:0000256" key="11">
    <source>
        <dbReference type="RuleBase" id="RU361157"/>
    </source>
</evidence>